<keyword evidence="4" id="KW-1185">Reference proteome</keyword>
<dbReference type="InterPro" id="IPR010730">
    <property type="entry name" value="HET"/>
</dbReference>
<dbReference type="PANTHER" id="PTHR33112:SF13">
    <property type="entry name" value="HETEROKARYON INCOMPATIBILITY DOMAIN-CONTAINING PROTEIN"/>
    <property type="match status" value="1"/>
</dbReference>
<evidence type="ECO:0000256" key="1">
    <source>
        <dbReference type="SAM" id="MobiDB-lite"/>
    </source>
</evidence>
<evidence type="ECO:0000313" key="3">
    <source>
        <dbReference type="EMBL" id="CZR68904.1"/>
    </source>
</evidence>
<feature type="compositionally biased region" description="Polar residues" evidence="1">
    <location>
        <begin position="551"/>
        <end position="565"/>
    </location>
</feature>
<organism evidence="3 4">
    <name type="scientific">Phialocephala subalpina</name>
    <dbReference type="NCBI Taxonomy" id="576137"/>
    <lineage>
        <taxon>Eukaryota</taxon>
        <taxon>Fungi</taxon>
        <taxon>Dikarya</taxon>
        <taxon>Ascomycota</taxon>
        <taxon>Pezizomycotina</taxon>
        <taxon>Leotiomycetes</taxon>
        <taxon>Helotiales</taxon>
        <taxon>Mollisiaceae</taxon>
        <taxon>Phialocephala</taxon>
        <taxon>Phialocephala fortinii species complex</taxon>
    </lineage>
</organism>
<evidence type="ECO:0000313" key="4">
    <source>
        <dbReference type="Proteomes" id="UP000184330"/>
    </source>
</evidence>
<reference evidence="3 4" key="1">
    <citation type="submission" date="2016-03" db="EMBL/GenBank/DDBJ databases">
        <authorList>
            <person name="Ploux O."/>
        </authorList>
    </citation>
    <scope>NUCLEOTIDE SEQUENCE [LARGE SCALE GENOMIC DNA]</scope>
    <source>
        <strain evidence="3 4">UAMH 11012</strain>
    </source>
</reference>
<dbReference type="Proteomes" id="UP000184330">
    <property type="component" value="Unassembled WGS sequence"/>
</dbReference>
<evidence type="ECO:0000259" key="2">
    <source>
        <dbReference type="Pfam" id="PF06985"/>
    </source>
</evidence>
<dbReference type="OrthoDB" id="3562689at2759"/>
<name>A0A1L7XV29_9HELO</name>
<dbReference type="PANTHER" id="PTHR33112">
    <property type="entry name" value="DOMAIN PROTEIN, PUTATIVE-RELATED"/>
    <property type="match status" value="1"/>
</dbReference>
<dbReference type="Pfam" id="PF06985">
    <property type="entry name" value="HET"/>
    <property type="match status" value="1"/>
</dbReference>
<proteinExistence type="predicted"/>
<feature type="domain" description="Heterokaryon incompatibility" evidence="2">
    <location>
        <begin position="245"/>
        <end position="397"/>
    </location>
</feature>
<feature type="region of interest" description="Disordered" evidence="1">
    <location>
        <begin position="534"/>
        <end position="565"/>
    </location>
</feature>
<accession>A0A1L7XV29</accession>
<protein>
    <recommendedName>
        <fullName evidence="2">Heterokaryon incompatibility domain-containing protein</fullName>
    </recommendedName>
</protein>
<dbReference type="AlphaFoldDB" id="A0A1L7XV29"/>
<gene>
    <name evidence="3" type="ORF">PAC_18805</name>
</gene>
<sequence>MFAYRASSCSAVIDWLPQRVVLADSSRLYPAISLESTGAFVPHHTPPSPKQLNVIMLTTLDNMNSARCLQCNGLDPARSWRHPKPTSVGLLSDAAKGGCQPCRIILEGIQTLTTPSDDFEVELHWGGDDRHTFNALVWAGLRMTRNPRRSKMAEHVAPLRLELFTKLNQPSPWPVFAARPEIAIDSASEACFQRIEDWIKNCVEGHADCKQSNRTTLPSRLLDVGTADGTQKLKLVETRGNEGTYFTLSHCWGKTQPLKTTKATLDERMEGIAWGSLPRTFQDAITITRRLRMRYIWIDSLCIIQDDAIDWETEAANMGAIYEKSLLTISASISANPTHGIFSRRQAPHGIDGVDNNGDKYTVFVRELFSHKELSTEAAKGLKSDIPLLTRAWAYQERLLATRVLHYLPNELFWECRSAIRCECGVYTPGAKLRQHSKRGFSKVIQRNKADSSKSNIELWRWTVIELKMWPQIVAEYSARDLTFRKDRLPALSGVARRLHRSNPSMQYLAGLWSNHLPGALLWRVLKKRPHGKHHLDPIKGPLGSRDSQRDAQTPSWSRTSLEGDNMSISYPEEQLIIEKVKIISAQTVPSGIDPFSSVKQGTIKLHGLVVPAILSYSKGKGSKSATVRYTLTRGNISRSIILDTPLSDESDFDFLKSGTIVYCLLLGSFGHGDVQALALRRSRMFEDMYKRLGLIAFHDQVKTDTLGKAWFDEATETELVLI</sequence>
<dbReference type="EMBL" id="FJOG01000061">
    <property type="protein sequence ID" value="CZR68904.1"/>
    <property type="molecule type" value="Genomic_DNA"/>
</dbReference>
<dbReference type="STRING" id="576137.A0A1L7XV29"/>